<evidence type="ECO:0000313" key="2">
    <source>
        <dbReference type="Proteomes" id="UP001459714"/>
    </source>
</evidence>
<dbReference type="EMBL" id="JBBYAK010000002">
    <property type="protein sequence ID" value="MEL3959363.1"/>
    <property type="molecule type" value="Genomic_DNA"/>
</dbReference>
<reference evidence="1 2" key="1">
    <citation type="submission" date="2024-03" db="EMBL/GenBank/DDBJ databases">
        <title>Bacilli Hybrid Assemblies.</title>
        <authorList>
            <person name="Kovac J."/>
        </authorList>
    </citation>
    <scope>NUCLEOTIDE SEQUENCE [LARGE SCALE GENOMIC DNA]</scope>
    <source>
        <strain evidence="1 2">FSL M8-0022</strain>
    </source>
</reference>
<evidence type="ECO:0000313" key="1">
    <source>
        <dbReference type="EMBL" id="MEL3959363.1"/>
    </source>
</evidence>
<name>A0ABU9K2N9_9BACI</name>
<proteinExistence type="predicted"/>
<protein>
    <submittedName>
        <fullName evidence="1">Uncharacterized protein</fullName>
    </submittedName>
</protein>
<gene>
    <name evidence="1" type="ORF">NST17_19610</name>
</gene>
<dbReference type="RefSeq" id="WP_342021001.1">
    <property type="nucleotide sequence ID" value="NZ_JBBYAK010000002.1"/>
</dbReference>
<keyword evidence="2" id="KW-1185">Reference proteome</keyword>
<comment type="caution">
    <text evidence="1">The sequence shown here is derived from an EMBL/GenBank/DDBJ whole genome shotgun (WGS) entry which is preliminary data.</text>
</comment>
<organism evidence="1 2">
    <name type="scientific">Caldifermentibacillus hisashii</name>
    <dbReference type="NCBI Taxonomy" id="996558"/>
    <lineage>
        <taxon>Bacteria</taxon>
        <taxon>Bacillati</taxon>
        <taxon>Bacillota</taxon>
        <taxon>Bacilli</taxon>
        <taxon>Bacillales</taxon>
        <taxon>Bacillaceae</taxon>
        <taxon>Caldifermentibacillus</taxon>
    </lineage>
</organism>
<accession>A0ABU9K2N9</accession>
<dbReference type="Proteomes" id="UP001459714">
    <property type="component" value="Unassembled WGS sequence"/>
</dbReference>
<sequence length="71" mass="8170">MNMKEHASKYLNKKATVYYKAANGSKVEMKLLITNVNDERIKGTEILRKNSKKQPMERGIGLEDIIDIYPV</sequence>